<name>A0A0S4LFE2_9BACT</name>
<dbReference type="OrthoDB" id="8100581at2"/>
<dbReference type="NCBIfam" id="TIGR01451">
    <property type="entry name" value="B_ant_repeat"/>
    <property type="match status" value="2"/>
</dbReference>
<dbReference type="InterPro" id="IPR051172">
    <property type="entry name" value="Chlamydia_OmcB"/>
</dbReference>
<feature type="domain" description="DUF7507" evidence="2">
    <location>
        <begin position="384"/>
        <end position="477"/>
    </location>
</feature>
<accession>A0A0S4LFE2</accession>
<evidence type="ECO:0000256" key="1">
    <source>
        <dbReference type="SAM" id="MobiDB-lite"/>
    </source>
</evidence>
<sequence>MASVSTNKQDYSPGEVVTITLVDITLGGTYTFRITDDPNDPGDDNVVNTYSFQAVDGGAGDADGAADGKITTTWTVPTDGSASNATLNLNATDDSGTVVASTTFTDAVSATIDQWGNGPAPDANGTGNDDEVWQNGNLNEQGAHYAEGEAIPYRAVLNDLTPDAVYALTIQWDTVDSAAYAIDYLTSYNFTFDGTKHPLEPDVNPTFFTPQSDPGLSSNGVSTVGIPSDSQLLTGFGHGITDGLSSGQPSGAQAFTFFGSVAGLSTSGVSYNADLTKASITVNFTYTGGSGDTADAVVLAWGGHIASSLDWRDDQGETVQTASDISGSPYHMRLLALTENGLVEGLGNQDRSLSASAVVPSNPDFTITKVVADILNPDDSDGGSTVNQAGDKIVYTITVDNTGDVDLTGVTVSDLVEGTTATTVTRTGGDTNSNNILETTETWTYSTTYTVTQDDINTAGTFGNGTSGIQNVATADTDQTGPKSANAEVPASTIEQTPALVIDKTVASVTDTNGNGLTDAGDVINYNVKVSNTGNVTLTGVTVVDPLTGQNISAETIAVGASKDFASTYTISQADVDGNGGGDGDIDNTATADSDQTGPSSDSEVVPLNLTPALVIDKLVKVDGATAFVDADTATGPNTFEGTPVQFKFTVTNTGNVTLSDITVSDSDFDLSGLTGDANGSLAGYQIATLAPSGSVDILYTQSAATVGQHTDTGTASTTFNGSTVSDMDDANYFGFDAGVCGLTPGFWSQHLWAWDGNSSTDGEVDSQGKTLASKLVADDVLTLEDVLIPVDSNRDGVIDGNDQAGVLVGDLNHNGLKDAGETTVFFELIDAQDLINASASTINADQRVKMSRDAIALQLNINNGVVDPDGLITEAAKWLTAQSPYDTFGSKSGDVDTNGDWIADYNDSTNVFDGTKVKANDAAWQTLTSGLSGSIIHEAVDDFNNCRLVGGHDGEGKELIGATPDDIILLGLSSQNTSWADWQGVNGLV</sequence>
<protein>
    <recommendedName>
        <fullName evidence="2">DUF7507 domain-containing protein</fullName>
    </recommendedName>
</protein>
<organism evidence="3 4">
    <name type="scientific">Candidatus Nitrospira nitrosa</name>
    <dbReference type="NCBI Taxonomy" id="1742972"/>
    <lineage>
        <taxon>Bacteria</taxon>
        <taxon>Pseudomonadati</taxon>
        <taxon>Nitrospirota</taxon>
        <taxon>Nitrospiria</taxon>
        <taxon>Nitrospirales</taxon>
        <taxon>Nitrospiraceae</taxon>
        <taxon>Nitrospira</taxon>
    </lineage>
</organism>
<dbReference type="PANTHER" id="PTHR34819">
    <property type="entry name" value="LARGE CYSTEINE-RICH PERIPLASMIC PROTEIN OMCB"/>
    <property type="match status" value="1"/>
</dbReference>
<reference evidence="3 4" key="1">
    <citation type="submission" date="2015-10" db="EMBL/GenBank/DDBJ databases">
        <authorList>
            <person name="Gilbert D.G."/>
        </authorList>
    </citation>
    <scope>NUCLEOTIDE SEQUENCE [LARGE SCALE GENOMIC DNA]</scope>
    <source>
        <strain evidence="3">COMA1</strain>
    </source>
</reference>
<keyword evidence="4" id="KW-1185">Reference proteome</keyword>
<proteinExistence type="predicted"/>
<evidence type="ECO:0000259" key="2">
    <source>
        <dbReference type="Pfam" id="PF24346"/>
    </source>
</evidence>
<feature type="compositionally biased region" description="Polar residues" evidence="1">
    <location>
        <begin position="594"/>
        <end position="603"/>
    </location>
</feature>
<feature type="domain" description="DUF7507" evidence="2">
    <location>
        <begin position="638"/>
        <end position="725"/>
    </location>
</feature>
<feature type="region of interest" description="Disordered" evidence="1">
    <location>
        <begin position="113"/>
        <end position="136"/>
    </location>
</feature>
<evidence type="ECO:0000313" key="4">
    <source>
        <dbReference type="Proteomes" id="UP000199032"/>
    </source>
</evidence>
<dbReference type="InterPro" id="IPR055354">
    <property type="entry name" value="DUF7507"/>
</dbReference>
<feature type="region of interest" description="Disordered" evidence="1">
    <location>
        <begin position="576"/>
        <end position="605"/>
    </location>
</feature>
<dbReference type="STRING" id="1742972.COMA1_20364"/>
<dbReference type="PANTHER" id="PTHR34819:SF3">
    <property type="entry name" value="CELL SURFACE PROTEIN"/>
    <property type="match status" value="1"/>
</dbReference>
<gene>
    <name evidence="3" type="ORF">COMA1_20364</name>
</gene>
<dbReference type="InterPro" id="IPR047589">
    <property type="entry name" value="DUF11_rpt"/>
</dbReference>
<feature type="domain" description="DUF7507" evidence="2">
    <location>
        <begin position="498"/>
        <end position="598"/>
    </location>
</feature>
<dbReference type="AlphaFoldDB" id="A0A0S4LFE2"/>
<dbReference type="Proteomes" id="UP000199032">
    <property type="component" value="Unassembled WGS sequence"/>
</dbReference>
<evidence type="ECO:0000313" key="3">
    <source>
        <dbReference type="EMBL" id="CUS35609.1"/>
    </source>
</evidence>
<dbReference type="RefSeq" id="WP_090747998.1">
    <property type="nucleotide sequence ID" value="NZ_CZQA01000008.1"/>
</dbReference>
<dbReference type="Pfam" id="PF24346">
    <property type="entry name" value="DUF7507"/>
    <property type="match status" value="3"/>
</dbReference>
<dbReference type="EMBL" id="CZQA01000008">
    <property type="protein sequence ID" value="CUS35609.1"/>
    <property type="molecule type" value="Genomic_DNA"/>
</dbReference>